<dbReference type="EMBL" id="JAJADQ010000001">
    <property type="protein sequence ID" value="MCB2376194.1"/>
    <property type="molecule type" value="Genomic_DNA"/>
</dbReference>
<gene>
    <name evidence="7" type="ORF">LGH70_01260</name>
</gene>
<feature type="transmembrane region" description="Helical" evidence="5">
    <location>
        <begin position="340"/>
        <end position="361"/>
    </location>
</feature>
<protein>
    <submittedName>
        <fullName evidence="7">O-antigen ligase family protein</fullName>
    </submittedName>
</protein>
<comment type="subcellular location">
    <subcellularLocation>
        <location evidence="1">Membrane</location>
        <topology evidence="1">Multi-pass membrane protein</topology>
    </subcellularLocation>
</comment>
<name>A0ABS8AAX6_9BACT</name>
<reference evidence="7" key="1">
    <citation type="submission" date="2021-10" db="EMBL/GenBank/DDBJ databases">
        <authorList>
            <person name="Dean J.D."/>
            <person name="Kim M.K."/>
            <person name="Newey C.N."/>
            <person name="Stoker T.S."/>
            <person name="Thompson D.W."/>
            <person name="Grose J.H."/>
        </authorList>
    </citation>
    <scope>NUCLEOTIDE SEQUENCE</scope>
    <source>
        <strain evidence="7">BT635</strain>
    </source>
</reference>
<feature type="transmembrane region" description="Helical" evidence="5">
    <location>
        <begin position="125"/>
        <end position="144"/>
    </location>
</feature>
<keyword evidence="8" id="KW-1185">Reference proteome</keyword>
<evidence type="ECO:0000256" key="3">
    <source>
        <dbReference type="ARBA" id="ARBA00022989"/>
    </source>
</evidence>
<evidence type="ECO:0000313" key="7">
    <source>
        <dbReference type="EMBL" id="MCB2376194.1"/>
    </source>
</evidence>
<feature type="transmembrane region" description="Helical" evidence="5">
    <location>
        <begin position="397"/>
        <end position="414"/>
    </location>
</feature>
<feature type="transmembrane region" description="Helical" evidence="5">
    <location>
        <begin position="373"/>
        <end position="391"/>
    </location>
</feature>
<sequence>MQSFLTVPRLTLAAAVFCSFIIVGLFVASFFRILPSIGIVGLTLTAACYAALHRRQETVRKDWKVFAALSVVFLLHVAAGLNTEAANLGKYGQDVVLQSPFLLLPLSFWLLPGLPTCYLKRLWQLFIGCVVVAALVATGNYLLHTAEINEMYLHSKIMPTEPDHIRFSLMVTLATAAALVLLCFDDEHSSLQRRLLILAAVVLALFQHLLAVRSGLVTFYAIGLLTIGWLIVQARQFQRAVLLAVVLLLLPAASYLAFPTFRNKFTNTREDLSKVNNTAAANDYSLVARVYSYKVAAKLVHANPWFGVGKADMEGEMAVHYQQDYPTIRTASYIQPHNQFIYSAVAFGLIGVLIFTLSFYYPLLWTWPRFSPLVVMQYAIVSLSFLVEYTLETQIGLTYSLFFILLGLNGLMPAPNDSASWRPS</sequence>
<keyword evidence="2 5" id="KW-0812">Transmembrane</keyword>
<dbReference type="InterPro" id="IPR051533">
    <property type="entry name" value="WaaL-like"/>
</dbReference>
<feature type="transmembrane region" description="Helical" evidence="5">
    <location>
        <begin position="217"/>
        <end position="234"/>
    </location>
</feature>
<feature type="transmembrane region" description="Helical" evidence="5">
    <location>
        <begin position="33"/>
        <end position="52"/>
    </location>
</feature>
<dbReference type="Pfam" id="PF04932">
    <property type="entry name" value="Wzy_C"/>
    <property type="match status" value="1"/>
</dbReference>
<evidence type="ECO:0000256" key="1">
    <source>
        <dbReference type="ARBA" id="ARBA00004141"/>
    </source>
</evidence>
<evidence type="ECO:0000259" key="6">
    <source>
        <dbReference type="Pfam" id="PF04932"/>
    </source>
</evidence>
<dbReference type="Proteomes" id="UP001165297">
    <property type="component" value="Unassembled WGS sequence"/>
</dbReference>
<dbReference type="InterPro" id="IPR007016">
    <property type="entry name" value="O-antigen_ligase-rel_domated"/>
</dbReference>
<dbReference type="RefSeq" id="WP_226181911.1">
    <property type="nucleotide sequence ID" value="NZ_JAJADQ010000001.1"/>
</dbReference>
<proteinExistence type="predicted"/>
<feature type="transmembrane region" description="Helical" evidence="5">
    <location>
        <begin position="241"/>
        <end position="258"/>
    </location>
</feature>
<evidence type="ECO:0000256" key="5">
    <source>
        <dbReference type="SAM" id="Phobius"/>
    </source>
</evidence>
<comment type="caution">
    <text evidence="7">The sequence shown here is derived from an EMBL/GenBank/DDBJ whole genome shotgun (WGS) entry which is preliminary data.</text>
</comment>
<dbReference type="GO" id="GO:0016874">
    <property type="term" value="F:ligase activity"/>
    <property type="evidence" value="ECO:0007669"/>
    <property type="project" value="UniProtKB-KW"/>
</dbReference>
<evidence type="ECO:0000313" key="8">
    <source>
        <dbReference type="Proteomes" id="UP001165297"/>
    </source>
</evidence>
<dbReference type="PANTHER" id="PTHR37422">
    <property type="entry name" value="TEICHURONIC ACID BIOSYNTHESIS PROTEIN TUAE"/>
    <property type="match status" value="1"/>
</dbReference>
<feature type="transmembrane region" description="Helical" evidence="5">
    <location>
        <begin position="7"/>
        <end position="27"/>
    </location>
</feature>
<feature type="transmembrane region" description="Helical" evidence="5">
    <location>
        <begin position="101"/>
        <end position="118"/>
    </location>
</feature>
<evidence type="ECO:0000256" key="4">
    <source>
        <dbReference type="ARBA" id="ARBA00023136"/>
    </source>
</evidence>
<feature type="domain" description="O-antigen ligase-related" evidence="6">
    <location>
        <begin position="199"/>
        <end position="355"/>
    </location>
</feature>
<evidence type="ECO:0000256" key="2">
    <source>
        <dbReference type="ARBA" id="ARBA00022692"/>
    </source>
</evidence>
<feature type="transmembrane region" description="Helical" evidence="5">
    <location>
        <begin position="64"/>
        <end position="81"/>
    </location>
</feature>
<dbReference type="PANTHER" id="PTHR37422:SF13">
    <property type="entry name" value="LIPOPOLYSACCHARIDE BIOSYNTHESIS PROTEIN PA4999-RELATED"/>
    <property type="match status" value="1"/>
</dbReference>
<feature type="transmembrane region" description="Helical" evidence="5">
    <location>
        <begin position="164"/>
        <end position="183"/>
    </location>
</feature>
<keyword evidence="3 5" id="KW-1133">Transmembrane helix</keyword>
<accession>A0ABS8AAX6</accession>
<keyword evidence="4 5" id="KW-0472">Membrane</keyword>
<organism evidence="7 8">
    <name type="scientific">Hymenobacter nitidus</name>
    <dbReference type="NCBI Taxonomy" id="2880929"/>
    <lineage>
        <taxon>Bacteria</taxon>
        <taxon>Pseudomonadati</taxon>
        <taxon>Bacteroidota</taxon>
        <taxon>Cytophagia</taxon>
        <taxon>Cytophagales</taxon>
        <taxon>Hymenobacteraceae</taxon>
        <taxon>Hymenobacter</taxon>
    </lineage>
</organism>
<keyword evidence="7" id="KW-0436">Ligase</keyword>